<proteinExistence type="predicted"/>
<dbReference type="EMBL" id="UOGG01000207">
    <property type="protein sequence ID" value="VAX32515.1"/>
    <property type="molecule type" value="Genomic_DNA"/>
</dbReference>
<evidence type="ECO:0000313" key="1">
    <source>
        <dbReference type="EMBL" id="VAX32515.1"/>
    </source>
</evidence>
<gene>
    <name evidence="1" type="ORF">MNBD_NITROSPINAE05-645</name>
</gene>
<name>A0A3B1DLF8_9ZZZZ</name>
<protein>
    <submittedName>
        <fullName evidence="1">Uncharacterized protein</fullName>
    </submittedName>
</protein>
<organism evidence="1">
    <name type="scientific">hydrothermal vent metagenome</name>
    <dbReference type="NCBI Taxonomy" id="652676"/>
    <lineage>
        <taxon>unclassified sequences</taxon>
        <taxon>metagenomes</taxon>
        <taxon>ecological metagenomes</taxon>
    </lineage>
</organism>
<dbReference type="AlphaFoldDB" id="A0A3B1DLF8"/>
<sequence length="62" mass="6944">MDNLKSLHMCDFCSREAETCGGETLLLNDHSADQQGKFASPKSVIACNIYESPVEVLKRKFH</sequence>
<accession>A0A3B1DLF8</accession>
<reference evidence="1" key="1">
    <citation type="submission" date="2018-06" db="EMBL/GenBank/DDBJ databases">
        <authorList>
            <person name="Zhirakovskaya E."/>
        </authorList>
    </citation>
    <scope>NUCLEOTIDE SEQUENCE</scope>
</reference>